<evidence type="ECO:0000256" key="7">
    <source>
        <dbReference type="PROSITE-ProRule" id="PRU00169"/>
    </source>
</evidence>
<dbReference type="Gene3D" id="3.40.50.300">
    <property type="entry name" value="P-loop containing nucleotide triphosphate hydrolases"/>
    <property type="match status" value="1"/>
</dbReference>
<proteinExistence type="predicted"/>
<keyword evidence="5" id="KW-0238">DNA-binding</keyword>
<dbReference type="Pfam" id="PF00072">
    <property type="entry name" value="Response_reg"/>
    <property type="match status" value="1"/>
</dbReference>
<sequence>MSMFILIIDDEPHLPHQIARYLGRHGYEVETVAEGEAGLRIIQQCSVDLVLLDLRLPGLSGLEVLKRIRASEPELPVIMLTAYGDVRSAVEAMKLGASDYLLKGFDLEELLLVVQRALETSAMYRELRQLRRERSDNYHFNYIVGHSERMRQVFEMVARVARSDTASVLITGESGTGKEVVAHAIHEQSPRASGPFQPLNCAAIAHNLLESELFGYEPYAFTDARKQKRGLLELADGGTLFLDEIGEMPLDMQAKLLRVLETRSFFRLGGSKEVKINVRVIAATNRDLQKAMAEGTFRRDLFYRLAVMQINLPPLRERPGDILLFASRFVEDFNKSLGRNVRRISPEAQRLLLAYSWPGNVRELKNVIERAMILSNGDEIQPAHLPQEIVGYSESRQLDACDPWEEWLAGHPEQPLPLERIVERVEQYFIRQALCEAGHNRTRAAELLGMSKVDQLRYLMRKHGIE</sequence>
<gene>
    <name evidence="10" type="ORF">A4R35_23475</name>
</gene>
<dbReference type="Pfam" id="PF00158">
    <property type="entry name" value="Sigma54_activat"/>
    <property type="match status" value="1"/>
</dbReference>
<dbReference type="Gene3D" id="3.40.50.2300">
    <property type="match status" value="1"/>
</dbReference>
<feature type="domain" description="Sigma-54 factor interaction" evidence="8">
    <location>
        <begin position="143"/>
        <end position="373"/>
    </location>
</feature>
<dbReference type="SUPFAM" id="SSF46689">
    <property type="entry name" value="Homeodomain-like"/>
    <property type="match status" value="1"/>
</dbReference>
<dbReference type="AlphaFoldDB" id="A0A328VS23"/>
<dbReference type="Gene3D" id="1.10.8.60">
    <property type="match status" value="1"/>
</dbReference>
<dbReference type="CDD" id="cd00009">
    <property type="entry name" value="AAA"/>
    <property type="match status" value="1"/>
</dbReference>
<dbReference type="InterPro" id="IPR002078">
    <property type="entry name" value="Sigma_54_int"/>
</dbReference>
<feature type="domain" description="Response regulatory" evidence="9">
    <location>
        <begin position="4"/>
        <end position="118"/>
    </location>
</feature>
<evidence type="ECO:0000259" key="8">
    <source>
        <dbReference type="PROSITE" id="PS50045"/>
    </source>
</evidence>
<evidence type="ECO:0000256" key="1">
    <source>
        <dbReference type="ARBA" id="ARBA00022553"/>
    </source>
</evidence>
<evidence type="ECO:0000256" key="4">
    <source>
        <dbReference type="ARBA" id="ARBA00023015"/>
    </source>
</evidence>
<comment type="caution">
    <text evidence="10">The sequence shown here is derived from an EMBL/GenBank/DDBJ whole genome shotgun (WGS) entry which is preliminary data.</text>
</comment>
<dbReference type="GO" id="GO:0000160">
    <property type="term" value="P:phosphorelay signal transduction system"/>
    <property type="evidence" value="ECO:0007669"/>
    <property type="project" value="InterPro"/>
</dbReference>
<dbReference type="PANTHER" id="PTHR32071:SF113">
    <property type="entry name" value="ALGINATE BIOSYNTHESIS TRANSCRIPTIONAL REGULATORY PROTEIN ALGB"/>
    <property type="match status" value="1"/>
</dbReference>
<dbReference type="PROSITE" id="PS00676">
    <property type="entry name" value="SIGMA54_INTERACT_2"/>
    <property type="match status" value="1"/>
</dbReference>
<keyword evidence="4" id="KW-0805">Transcription regulation</keyword>
<dbReference type="InterPro" id="IPR011006">
    <property type="entry name" value="CheY-like_superfamily"/>
</dbReference>
<dbReference type="InterPro" id="IPR027417">
    <property type="entry name" value="P-loop_NTPase"/>
</dbReference>
<dbReference type="PROSITE" id="PS00688">
    <property type="entry name" value="SIGMA54_INTERACT_3"/>
    <property type="match status" value="1"/>
</dbReference>
<keyword evidence="11" id="KW-1185">Reference proteome</keyword>
<dbReference type="FunFam" id="3.40.50.300:FF:000006">
    <property type="entry name" value="DNA-binding transcriptional regulator NtrC"/>
    <property type="match status" value="1"/>
</dbReference>
<dbReference type="FunFam" id="3.40.50.2300:FF:000018">
    <property type="entry name" value="DNA-binding transcriptional regulator NtrC"/>
    <property type="match status" value="1"/>
</dbReference>
<dbReference type="SMART" id="SM00382">
    <property type="entry name" value="AAA"/>
    <property type="match status" value="1"/>
</dbReference>
<name>A0A328VS23_9CHLR</name>
<dbReference type="GO" id="GO:0043565">
    <property type="term" value="F:sequence-specific DNA binding"/>
    <property type="evidence" value="ECO:0007669"/>
    <property type="project" value="InterPro"/>
</dbReference>
<evidence type="ECO:0000313" key="11">
    <source>
        <dbReference type="Proteomes" id="UP000248706"/>
    </source>
</evidence>
<evidence type="ECO:0000259" key="9">
    <source>
        <dbReference type="PROSITE" id="PS50110"/>
    </source>
</evidence>
<dbReference type="GO" id="GO:0005524">
    <property type="term" value="F:ATP binding"/>
    <property type="evidence" value="ECO:0007669"/>
    <property type="project" value="UniProtKB-KW"/>
</dbReference>
<dbReference type="PROSITE" id="PS50045">
    <property type="entry name" value="SIGMA54_INTERACT_4"/>
    <property type="match status" value="1"/>
</dbReference>
<organism evidence="10 11">
    <name type="scientific">Thermogemmatispora tikiterensis</name>
    <dbReference type="NCBI Taxonomy" id="1825093"/>
    <lineage>
        <taxon>Bacteria</taxon>
        <taxon>Bacillati</taxon>
        <taxon>Chloroflexota</taxon>
        <taxon>Ktedonobacteria</taxon>
        <taxon>Thermogemmatisporales</taxon>
        <taxon>Thermogemmatisporaceae</taxon>
        <taxon>Thermogemmatispora</taxon>
    </lineage>
</organism>
<dbReference type="InterPro" id="IPR001789">
    <property type="entry name" value="Sig_transdc_resp-reg_receiver"/>
</dbReference>
<evidence type="ECO:0000256" key="2">
    <source>
        <dbReference type="ARBA" id="ARBA00022741"/>
    </source>
</evidence>
<dbReference type="Proteomes" id="UP000248706">
    <property type="component" value="Unassembled WGS sequence"/>
</dbReference>
<dbReference type="RefSeq" id="WP_112433875.1">
    <property type="nucleotide sequence ID" value="NZ_MCIF01000002.1"/>
</dbReference>
<dbReference type="InterPro" id="IPR009057">
    <property type="entry name" value="Homeodomain-like_sf"/>
</dbReference>
<keyword evidence="2" id="KW-0547">Nucleotide-binding</keyword>
<dbReference type="InterPro" id="IPR025943">
    <property type="entry name" value="Sigma_54_int_dom_ATP-bd_2"/>
</dbReference>
<dbReference type="InterPro" id="IPR025944">
    <property type="entry name" value="Sigma_54_int_dom_CS"/>
</dbReference>
<dbReference type="PANTHER" id="PTHR32071">
    <property type="entry name" value="TRANSCRIPTIONAL REGULATORY PROTEIN"/>
    <property type="match status" value="1"/>
</dbReference>
<dbReference type="InterPro" id="IPR002197">
    <property type="entry name" value="HTH_Fis"/>
</dbReference>
<evidence type="ECO:0000256" key="6">
    <source>
        <dbReference type="ARBA" id="ARBA00023163"/>
    </source>
</evidence>
<dbReference type="PROSITE" id="PS50110">
    <property type="entry name" value="RESPONSE_REGULATORY"/>
    <property type="match status" value="1"/>
</dbReference>
<dbReference type="InterPro" id="IPR058031">
    <property type="entry name" value="AAA_lid_NorR"/>
</dbReference>
<dbReference type="PROSITE" id="PS00675">
    <property type="entry name" value="SIGMA54_INTERACT_1"/>
    <property type="match status" value="1"/>
</dbReference>
<dbReference type="OrthoDB" id="9803970at2"/>
<evidence type="ECO:0000313" key="10">
    <source>
        <dbReference type="EMBL" id="RAQ98523.1"/>
    </source>
</evidence>
<dbReference type="Gene3D" id="1.10.10.60">
    <property type="entry name" value="Homeodomain-like"/>
    <property type="match status" value="1"/>
</dbReference>
<dbReference type="GO" id="GO:0006355">
    <property type="term" value="P:regulation of DNA-templated transcription"/>
    <property type="evidence" value="ECO:0007669"/>
    <property type="project" value="InterPro"/>
</dbReference>
<keyword evidence="1 7" id="KW-0597">Phosphoprotein</keyword>
<dbReference type="SUPFAM" id="SSF52540">
    <property type="entry name" value="P-loop containing nucleoside triphosphate hydrolases"/>
    <property type="match status" value="1"/>
</dbReference>
<dbReference type="InterPro" id="IPR025662">
    <property type="entry name" value="Sigma_54_int_dom_ATP-bd_1"/>
</dbReference>
<reference evidence="10 11" key="1">
    <citation type="submission" date="2016-08" db="EMBL/GenBank/DDBJ databases">
        <title>Analysis of Carbohydrate Active Enzymes in Thermogemmatispora T81 Reveals Carbohydrate Degradation Ability.</title>
        <authorList>
            <person name="Tomazini A."/>
            <person name="Lal S."/>
            <person name="Stott M."/>
            <person name="Henrissat B."/>
            <person name="Polikarpov I."/>
            <person name="Sparling R."/>
            <person name="Levin D.B."/>
        </authorList>
    </citation>
    <scope>NUCLEOTIDE SEQUENCE [LARGE SCALE GENOMIC DNA]</scope>
    <source>
        <strain evidence="10 11">T81</strain>
    </source>
</reference>
<feature type="modified residue" description="4-aspartylphosphate" evidence="7">
    <location>
        <position position="53"/>
    </location>
</feature>
<dbReference type="Pfam" id="PF02954">
    <property type="entry name" value="HTH_8"/>
    <property type="match status" value="1"/>
</dbReference>
<dbReference type="Pfam" id="PF25601">
    <property type="entry name" value="AAA_lid_14"/>
    <property type="match status" value="1"/>
</dbReference>
<dbReference type="EMBL" id="MCIF01000002">
    <property type="protein sequence ID" value="RAQ98523.1"/>
    <property type="molecule type" value="Genomic_DNA"/>
</dbReference>
<dbReference type="InterPro" id="IPR003593">
    <property type="entry name" value="AAA+_ATPase"/>
</dbReference>
<keyword evidence="6" id="KW-0804">Transcription</keyword>
<evidence type="ECO:0008006" key="12">
    <source>
        <dbReference type="Google" id="ProtNLM"/>
    </source>
</evidence>
<evidence type="ECO:0000256" key="3">
    <source>
        <dbReference type="ARBA" id="ARBA00022840"/>
    </source>
</evidence>
<evidence type="ECO:0000256" key="5">
    <source>
        <dbReference type="ARBA" id="ARBA00023125"/>
    </source>
</evidence>
<dbReference type="SMART" id="SM00448">
    <property type="entry name" value="REC"/>
    <property type="match status" value="1"/>
</dbReference>
<keyword evidence="3" id="KW-0067">ATP-binding</keyword>
<accession>A0A328VS23</accession>
<dbReference type="SUPFAM" id="SSF52172">
    <property type="entry name" value="CheY-like"/>
    <property type="match status" value="1"/>
</dbReference>
<protein>
    <recommendedName>
        <fullName evidence="12">Fis family transcriptional regulator</fullName>
    </recommendedName>
</protein>